<organism evidence="5 6">
    <name type="scientific">Parapontixanthobacter aurantiacus</name>
    <dbReference type="NCBI Taxonomy" id="1463599"/>
    <lineage>
        <taxon>Bacteria</taxon>
        <taxon>Pseudomonadati</taxon>
        <taxon>Pseudomonadota</taxon>
        <taxon>Alphaproteobacteria</taxon>
        <taxon>Sphingomonadales</taxon>
        <taxon>Erythrobacteraceae</taxon>
        <taxon>Parapontixanthobacter</taxon>
    </lineage>
</organism>
<evidence type="ECO:0000256" key="2">
    <source>
        <dbReference type="ARBA" id="ARBA00034247"/>
    </source>
</evidence>
<dbReference type="GO" id="GO:0043709">
    <property type="term" value="P:cell adhesion involved in single-species biofilm formation"/>
    <property type="evidence" value="ECO:0007669"/>
    <property type="project" value="TreeGrafter"/>
</dbReference>
<evidence type="ECO:0000256" key="1">
    <source>
        <dbReference type="ARBA" id="ARBA00012528"/>
    </source>
</evidence>
<keyword evidence="3" id="KW-0812">Transmembrane</keyword>
<dbReference type="SUPFAM" id="SSF55073">
    <property type="entry name" value="Nucleotide cyclase"/>
    <property type="match status" value="1"/>
</dbReference>
<dbReference type="EC" id="2.7.7.65" evidence="1"/>
<dbReference type="NCBIfam" id="TIGR00254">
    <property type="entry name" value="GGDEF"/>
    <property type="match status" value="1"/>
</dbReference>
<comment type="caution">
    <text evidence="5">The sequence shown here is derived from an EMBL/GenBank/DDBJ whole genome shotgun (WGS) entry which is preliminary data.</text>
</comment>
<protein>
    <recommendedName>
        <fullName evidence="1">diguanylate cyclase</fullName>
        <ecNumber evidence="1">2.7.7.65</ecNumber>
    </recommendedName>
</protein>
<dbReference type="SMART" id="SM00267">
    <property type="entry name" value="GGDEF"/>
    <property type="match status" value="1"/>
</dbReference>
<evidence type="ECO:0000313" key="5">
    <source>
        <dbReference type="EMBL" id="MXO86487.1"/>
    </source>
</evidence>
<feature type="domain" description="GGDEF" evidence="4">
    <location>
        <begin position="262"/>
        <end position="397"/>
    </location>
</feature>
<dbReference type="PANTHER" id="PTHR45138">
    <property type="entry name" value="REGULATORY COMPONENTS OF SENSORY TRANSDUCTION SYSTEM"/>
    <property type="match status" value="1"/>
</dbReference>
<feature type="transmembrane region" description="Helical" evidence="3">
    <location>
        <begin position="76"/>
        <end position="94"/>
    </location>
</feature>
<dbReference type="InterPro" id="IPR050469">
    <property type="entry name" value="Diguanylate_Cyclase"/>
</dbReference>
<reference evidence="5 6" key="1">
    <citation type="submission" date="2019-12" db="EMBL/GenBank/DDBJ databases">
        <title>Genomic-based taxomic classification of the family Erythrobacteraceae.</title>
        <authorList>
            <person name="Xu L."/>
        </authorList>
    </citation>
    <scope>NUCLEOTIDE SEQUENCE [LARGE SCALE GENOMIC DNA]</scope>
    <source>
        <strain evidence="5 6">MCCC 1A09962</strain>
    </source>
</reference>
<keyword evidence="3" id="KW-0472">Membrane</keyword>
<gene>
    <name evidence="5" type="ORF">GRI38_10670</name>
</gene>
<dbReference type="InterPro" id="IPR043128">
    <property type="entry name" value="Rev_trsase/Diguanyl_cyclase"/>
</dbReference>
<dbReference type="Proteomes" id="UP000433104">
    <property type="component" value="Unassembled WGS sequence"/>
</dbReference>
<dbReference type="PROSITE" id="PS50887">
    <property type="entry name" value="GGDEF"/>
    <property type="match status" value="1"/>
</dbReference>
<comment type="catalytic activity">
    <reaction evidence="2">
        <text>2 GTP = 3',3'-c-di-GMP + 2 diphosphate</text>
        <dbReference type="Rhea" id="RHEA:24898"/>
        <dbReference type="ChEBI" id="CHEBI:33019"/>
        <dbReference type="ChEBI" id="CHEBI:37565"/>
        <dbReference type="ChEBI" id="CHEBI:58805"/>
        <dbReference type="EC" id="2.7.7.65"/>
    </reaction>
</comment>
<dbReference type="RefSeq" id="WP_160683539.1">
    <property type="nucleotide sequence ID" value="NZ_WTYW01000003.1"/>
</dbReference>
<dbReference type="GO" id="GO:1902201">
    <property type="term" value="P:negative regulation of bacterial-type flagellum-dependent cell motility"/>
    <property type="evidence" value="ECO:0007669"/>
    <property type="project" value="TreeGrafter"/>
</dbReference>
<feature type="transmembrane region" description="Helical" evidence="3">
    <location>
        <begin position="132"/>
        <end position="149"/>
    </location>
</feature>
<dbReference type="Pfam" id="PF00990">
    <property type="entry name" value="GGDEF"/>
    <property type="match status" value="1"/>
</dbReference>
<feature type="transmembrane region" description="Helical" evidence="3">
    <location>
        <begin position="50"/>
        <end position="70"/>
    </location>
</feature>
<dbReference type="InterPro" id="IPR000160">
    <property type="entry name" value="GGDEF_dom"/>
</dbReference>
<proteinExistence type="predicted"/>
<evidence type="ECO:0000259" key="4">
    <source>
        <dbReference type="PROSITE" id="PS50887"/>
    </source>
</evidence>
<sequence length="421" mass="46326">MSIVDLSGSEALRPNAVPGDPTLRYLQWPDDLRHLWQVSHRDRVKREIRFLSLLGLATCLLCLFLDAMAGMLQLGLLLRVGLVTPAYLCSLWLLKRDERLVLFVAAIIPPVLFAGAAAYLGMRAEAEHQDNYIMAGAMLVSVCIILGPLRFTQTIFFAVSGFIAVAAPILALSENLAGDVSLIVFALFCSTLPLLISRRSERLNDTNFLLTIQSRQAQNSLLAANRELEKLSDQDALTGVLNRRGFERKFQAAFQAAQASGEPLAVLLMDLDHFKQFNDTYGHQLGDECLIRVGSLLDEEVSRHHGISGRYGGEEFIAALSGSGSANAIGIAERLRRKIVDLRIHDHAGDEVSVTASVGVRIGRVANLDRVQFVQDADKALYRAKSEGRNTVVLFSGNDAIQNGANFIRENERPRYLARSA</sequence>
<feature type="transmembrane region" description="Helical" evidence="3">
    <location>
        <begin position="101"/>
        <end position="120"/>
    </location>
</feature>
<evidence type="ECO:0000313" key="6">
    <source>
        <dbReference type="Proteomes" id="UP000433104"/>
    </source>
</evidence>
<dbReference type="GO" id="GO:0005886">
    <property type="term" value="C:plasma membrane"/>
    <property type="evidence" value="ECO:0007669"/>
    <property type="project" value="TreeGrafter"/>
</dbReference>
<dbReference type="GO" id="GO:0052621">
    <property type="term" value="F:diguanylate cyclase activity"/>
    <property type="evidence" value="ECO:0007669"/>
    <property type="project" value="UniProtKB-EC"/>
</dbReference>
<dbReference type="AlphaFoldDB" id="A0A844ZHR7"/>
<keyword evidence="6" id="KW-1185">Reference proteome</keyword>
<dbReference type="FunFam" id="3.30.70.270:FF:000001">
    <property type="entry name" value="Diguanylate cyclase domain protein"/>
    <property type="match status" value="1"/>
</dbReference>
<name>A0A844ZHR7_9SPHN</name>
<keyword evidence="3" id="KW-1133">Transmembrane helix</keyword>
<accession>A0A844ZHR7</accession>
<evidence type="ECO:0000256" key="3">
    <source>
        <dbReference type="SAM" id="Phobius"/>
    </source>
</evidence>
<dbReference type="InterPro" id="IPR029787">
    <property type="entry name" value="Nucleotide_cyclase"/>
</dbReference>
<dbReference type="PANTHER" id="PTHR45138:SF9">
    <property type="entry name" value="DIGUANYLATE CYCLASE DGCM-RELATED"/>
    <property type="match status" value="1"/>
</dbReference>
<feature type="transmembrane region" description="Helical" evidence="3">
    <location>
        <begin position="154"/>
        <end position="171"/>
    </location>
</feature>
<dbReference type="OrthoDB" id="9812260at2"/>
<dbReference type="EMBL" id="WTYW01000003">
    <property type="protein sequence ID" value="MXO86487.1"/>
    <property type="molecule type" value="Genomic_DNA"/>
</dbReference>
<dbReference type="CDD" id="cd01949">
    <property type="entry name" value="GGDEF"/>
    <property type="match status" value="1"/>
</dbReference>
<dbReference type="Gene3D" id="3.30.70.270">
    <property type="match status" value="1"/>
</dbReference>